<keyword evidence="5 10" id="KW-1133">Transmembrane helix</keyword>
<feature type="domain" description="Vitamin K epoxide reductase" evidence="11">
    <location>
        <begin position="152"/>
        <end position="281"/>
    </location>
</feature>
<feature type="transmembrane region" description="Helical" evidence="10">
    <location>
        <begin position="149"/>
        <end position="168"/>
    </location>
</feature>
<keyword evidence="14" id="KW-1185">Reference proteome</keyword>
<keyword evidence="7 10" id="KW-0472">Membrane</keyword>
<dbReference type="Gene3D" id="1.20.1440.130">
    <property type="entry name" value="VKOR domain"/>
    <property type="match status" value="1"/>
</dbReference>
<dbReference type="SUPFAM" id="SSF52833">
    <property type="entry name" value="Thioredoxin-like"/>
    <property type="match status" value="1"/>
</dbReference>
<keyword evidence="6" id="KW-0560">Oxidoreductase</keyword>
<dbReference type="InterPro" id="IPR036249">
    <property type="entry name" value="Thioredoxin-like_sf"/>
</dbReference>
<organism evidence="13 14">
    <name type="scientific">Fodinibius salicampi</name>
    <dbReference type="NCBI Taxonomy" id="1920655"/>
    <lineage>
        <taxon>Bacteria</taxon>
        <taxon>Pseudomonadati</taxon>
        <taxon>Balneolota</taxon>
        <taxon>Balneolia</taxon>
        <taxon>Balneolales</taxon>
        <taxon>Balneolaceae</taxon>
        <taxon>Fodinibius</taxon>
    </lineage>
</organism>
<evidence type="ECO:0000256" key="9">
    <source>
        <dbReference type="ARBA" id="ARBA00023284"/>
    </source>
</evidence>
<dbReference type="Pfam" id="PF07884">
    <property type="entry name" value="VKOR"/>
    <property type="match status" value="1"/>
</dbReference>
<evidence type="ECO:0000256" key="7">
    <source>
        <dbReference type="ARBA" id="ARBA00023136"/>
    </source>
</evidence>
<sequence>MEETVVEYLKELNIPVSSKYCKKLILSHPDYPSLLSIADTLEQLGIRYQAARITKETVDKLEFPYLLQINGDRGELMLIKNRQDLPEIDNSDTYTHGAVLQVEPTDTITDEKNNEQRSEETFLKATAIILTAAIAGIVVISSIQVSSWMHALLLVTAIAGSMAGYLLIAKEVGITYELVESFCKQGKKINCDAVLQPDAAQLFGKVTLSDAVATYFIFQLVILSLFIPVAESAFSFLGILAVLSAMTIPIIGYSLYYQSVKLKTWCRLCLAIDGVLIVQSVLFGALYFENMIPLNDIHPGIIVDTGFLFIAIGTAILLFKNKLQKAKRATEGEIRATRIKNAPSVFMHLLTQQIQVNITSEEKDLGIGSPDAPITLLMVGSLGCSPCKEGFEKAIQLVRTYPQKISLRIRFLLSGATNGAVTPDMYLLHYWQKRIYGKRDESIRTKELLQTWYDFMDLELFKKEYSITLNGDGQEEGRELIDRWKRWFEKVDISRTPTFFINGYEVPKEYRMEELMGLIPGIVEEIPVTGMDEGIQNYSHITYK</sequence>
<dbReference type="EMBL" id="JAJNDC010000001">
    <property type="protein sequence ID" value="MCW9712242.1"/>
    <property type="molecule type" value="Genomic_DNA"/>
</dbReference>
<evidence type="ECO:0000256" key="1">
    <source>
        <dbReference type="ARBA" id="ARBA00004141"/>
    </source>
</evidence>
<dbReference type="Pfam" id="PF13462">
    <property type="entry name" value="Thioredoxin_4"/>
    <property type="match status" value="1"/>
</dbReference>
<name>A0ABT3PWK3_9BACT</name>
<dbReference type="Gene3D" id="3.40.30.10">
    <property type="entry name" value="Glutaredoxin"/>
    <property type="match status" value="1"/>
</dbReference>
<reference evidence="13 14" key="1">
    <citation type="submission" date="2021-11" db="EMBL/GenBank/DDBJ databases">
        <title>Aliifidinibius sp. nov., a new bacterium isolated from saline soil.</title>
        <authorList>
            <person name="Galisteo C."/>
            <person name="De La Haba R."/>
            <person name="Sanchez-Porro C."/>
            <person name="Ventosa A."/>
        </authorList>
    </citation>
    <scope>NUCLEOTIDE SEQUENCE [LARGE SCALE GENOMIC DNA]</scope>
    <source>
        <strain evidence="13 14">KACC 190600</strain>
    </source>
</reference>
<comment type="subcellular location">
    <subcellularLocation>
        <location evidence="1">Membrane</location>
        <topology evidence="1">Multi-pass membrane protein</topology>
    </subcellularLocation>
</comment>
<keyword evidence="3 10" id="KW-0812">Transmembrane</keyword>
<comment type="caution">
    <text evidence="13">The sequence shown here is derived from an EMBL/GenBank/DDBJ whole genome shotgun (WGS) entry which is preliminary data.</text>
</comment>
<dbReference type="RefSeq" id="WP_265788038.1">
    <property type="nucleotide sequence ID" value="NZ_BAABRS010000001.1"/>
</dbReference>
<evidence type="ECO:0000256" key="5">
    <source>
        <dbReference type="ARBA" id="ARBA00022989"/>
    </source>
</evidence>
<protein>
    <submittedName>
        <fullName evidence="13">Thioredoxin domain-containing protein</fullName>
    </submittedName>
</protein>
<evidence type="ECO:0000259" key="11">
    <source>
        <dbReference type="Pfam" id="PF07884"/>
    </source>
</evidence>
<gene>
    <name evidence="13" type="ORF">LQ318_04910</name>
</gene>
<dbReference type="InterPro" id="IPR012336">
    <property type="entry name" value="Thioredoxin-like_fold"/>
</dbReference>
<evidence type="ECO:0000313" key="14">
    <source>
        <dbReference type="Proteomes" id="UP001207337"/>
    </source>
</evidence>
<feature type="domain" description="Thioredoxin-like fold" evidence="12">
    <location>
        <begin position="362"/>
        <end position="519"/>
    </location>
</feature>
<proteinExistence type="inferred from homology"/>
<comment type="similarity">
    <text evidence="2">Belongs to the VKOR family.</text>
</comment>
<dbReference type="InterPro" id="IPR038354">
    <property type="entry name" value="VKOR_sf"/>
</dbReference>
<feature type="transmembrane region" description="Helical" evidence="10">
    <location>
        <begin position="212"/>
        <end position="230"/>
    </location>
</feature>
<keyword evidence="8" id="KW-1015">Disulfide bond</keyword>
<accession>A0ABT3PWK3</accession>
<evidence type="ECO:0000256" key="2">
    <source>
        <dbReference type="ARBA" id="ARBA00006214"/>
    </source>
</evidence>
<dbReference type="InterPro" id="IPR012932">
    <property type="entry name" value="VKOR"/>
</dbReference>
<dbReference type="Proteomes" id="UP001207337">
    <property type="component" value="Unassembled WGS sequence"/>
</dbReference>
<feature type="transmembrane region" description="Helical" evidence="10">
    <location>
        <begin position="236"/>
        <end position="256"/>
    </location>
</feature>
<evidence type="ECO:0000313" key="13">
    <source>
        <dbReference type="EMBL" id="MCW9712242.1"/>
    </source>
</evidence>
<keyword evidence="9" id="KW-0676">Redox-active center</keyword>
<evidence type="ECO:0000256" key="8">
    <source>
        <dbReference type="ARBA" id="ARBA00023157"/>
    </source>
</evidence>
<dbReference type="CDD" id="cd12921">
    <property type="entry name" value="VKOR_4"/>
    <property type="match status" value="1"/>
</dbReference>
<evidence type="ECO:0000256" key="6">
    <source>
        <dbReference type="ARBA" id="ARBA00023002"/>
    </source>
</evidence>
<keyword evidence="4" id="KW-0874">Quinone</keyword>
<evidence type="ECO:0000259" key="12">
    <source>
        <dbReference type="Pfam" id="PF13462"/>
    </source>
</evidence>
<evidence type="ECO:0000256" key="4">
    <source>
        <dbReference type="ARBA" id="ARBA00022719"/>
    </source>
</evidence>
<feature type="transmembrane region" description="Helical" evidence="10">
    <location>
        <begin position="268"/>
        <end position="288"/>
    </location>
</feature>
<feature type="transmembrane region" description="Helical" evidence="10">
    <location>
        <begin position="300"/>
        <end position="319"/>
    </location>
</feature>
<feature type="transmembrane region" description="Helical" evidence="10">
    <location>
        <begin position="122"/>
        <end position="143"/>
    </location>
</feature>
<evidence type="ECO:0000256" key="3">
    <source>
        <dbReference type="ARBA" id="ARBA00022692"/>
    </source>
</evidence>
<evidence type="ECO:0000256" key="10">
    <source>
        <dbReference type="SAM" id="Phobius"/>
    </source>
</evidence>